<dbReference type="EMBL" id="FOLX01000001">
    <property type="protein sequence ID" value="SFC46743.1"/>
    <property type="molecule type" value="Genomic_DNA"/>
</dbReference>
<feature type="transmembrane region" description="Helical" evidence="1">
    <location>
        <begin position="193"/>
        <end position="213"/>
    </location>
</feature>
<gene>
    <name evidence="3" type="ORF">SAMN05421762_1004</name>
</gene>
<keyword evidence="4" id="KW-1185">Reference proteome</keyword>
<evidence type="ECO:0000313" key="4">
    <source>
        <dbReference type="Proteomes" id="UP000231644"/>
    </source>
</evidence>
<reference evidence="3 4" key="1">
    <citation type="submission" date="2016-10" db="EMBL/GenBank/DDBJ databases">
        <authorList>
            <person name="de Groot N.N."/>
        </authorList>
    </citation>
    <scope>NUCLEOTIDE SEQUENCE [LARGE SCALE GENOMIC DNA]</scope>
    <source>
        <strain evidence="3 4">DSM 29619</strain>
    </source>
</reference>
<accession>A0A1I1JLE2</accession>
<feature type="signal peptide" evidence="2">
    <location>
        <begin position="1"/>
        <end position="20"/>
    </location>
</feature>
<sequence length="224" mass="23134">MRYFAVLGTLALLSGGAVQAASVVETVDFSNSFFSPTNFGEFGVGDNTVTGSVSATCVLDPGADFSDCSGGDEIDYGFFTLAAGTELVGASVVISNFTTDAMYNYPVDPNFPAETGPIEDPSAIGGGVNNVYFEENGVFSLLGDSFLAGGVISVQIFPSTILGFGNNPDIQSFGTVSFDYQVTVSLRETTPAVPLPAGFPLFLTGLAGLYGVASKSKRQDTKAA</sequence>
<evidence type="ECO:0000313" key="3">
    <source>
        <dbReference type="EMBL" id="SFC46743.1"/>
    </source>
</evidence>
<keyword evidence="1" id="KW-1133">Transmembrane helix</keyword>
<feature type="chain" id="PRO_5014152209" evidence="2">
    <location>
        <begin position="21"/>
        <end position="224"/>
    </location>
</feature>
<dbReference type="RefSeq" id="WP_139199546.1">
    <property type="nucleotide sequence ID" value="NZ_FNZG01000003.1"/>
</dbReference>
<dbReference type="STRING" id="517719.SAMN05421762_1004"/>
<dbReference type="AlphaFoldDB" id="A0A1I1JLE2"/>
<evidence type="ECO:0000256" key="2">
    <source>
        <dbReference type="SAM" id="SignalP"/>
    </source>
</evidence>
<protein>
    <submittedName>
        <fullName evidence="3">VPLPA-CTERM protein sorting domain-containing protein</fullName>
    </submittedName>
</protein>
<dbReference type="OrthoDB" id="7872002at2"/>
<keyword evidence="2" id="KW-0732">Signal</keyword>
<keyword evidence="1" id="KW-0472">Membrane</keyword>
<evidence type="ECO:0000256" key="1">
    <source>
        <dbReference type="SAM" id="Phobius"/>
    </source>
</evidence>
<keyword evidence="1" id="KW-0812">Transmembrane</keyword>
<dbReference type="Proteomes" id="UP000231644">
    <property type="component" value="Unassembled WGS sequence"/>
</dbReference>
<proteinExistence type="predicted"/>
<name>A0A1I1JLE2_9RHOB</name>
<organism evidence="3 4">
    <name type="scientific">Pseudooceanicola nitratireducens</name>
    <dbReference type="NCBI Taxonomy" id="517719"/>
    <lineage>
        <taxon>Bacteria</taxon>
        <taxon>Pseudomonadati</taxon>
        <taxon>Pseudomonadota</taxon>
        <taxon>Alphaproteobacteria</taxon>
        <taxon>Rhodobacterales</taxon>
        <taxon>Paracoccaceae</taxon>
        <taxon>Pseudooceanicola</taxon>
    </lineage>
</organism>